<dbReference type="KEGG" id="chg:AXF12_00300"/>
<feature type="chain" id="PRO_5043802460" evidence="1">
    <location>
        <begin position="24"/>
        <end position="267"/>
    </location>
</feature>
<dbReference type="RefSeq" id="WP_066427550.1">
    <property type="nucleotide sequence ID" value="NZ_CP014227.1"/>
</dbReference>
<evidence type="ECO:0000313" key="5">
    <source>
        <dbReference type="Proteomes" id="UP000215539"/>
    </source>
</evidence>
<evidence type="ECO:0000313" key="4">
    <source>
        <dbReference type="Proteomes" id="UP000065822"/>
    </source>
</evidence>
<dbReference type="Proteomes" id="UP000065822">
    <property type="component" value="Chromosome"/>
</dbReference>
<evidence type="ECO:0000256" key="1">
    <source>
        <dbReference type="SAM" id="SignalP"/>
    </source>
</evidence>
<protein>
    <submittedName>
        <fullName evidence="2">ATP-dependent exonuclease</fullName>
    </submittedName>
    <submittedName>
        <fullName evidence="3">Protein of uncharacterized function (DUF3108)</fullName>
    </submittedName>
</protein>
<keyword evidence="4" id="KW-1185">Reference proteome</keyword>
<keyword evidence="2" id="KW-0269">Exonuclease</keyword>
<dbReference type="Pfam" id="PF11306">
    <property type="entry name" value="DUF3108"/>
    <property type="match status" value="1"/>
</dbReference>
<keyword evidence="1" id="KW-0732">Signal</keyword>
<dbReference type="GO" id="GO:0004527">
    <property type="term" value="F:exonuclease activity"/>
    <property type="evidence" value="ECO:0007669"/>
    <property type="project" value="UniProtKB-KW"/>
</dbReference>
<evidence type="ECO:0000313" key="2">
    <source>
        <dbReference type="EMBL" id="AMD84113.1"/>
    </source>
</evidence>
<organism evidence="3 5">
    <name type="scientific">Capnocytophaga haemolytica</name>
    <dbReference type="NCBI Taxonomy" id="45243"/>
    <lineage>
        <taxon>Bacteria</taxon>
        <taxon>Pseudomonadati</taxon>
        <taxon>Bacteroidota</taxon>
        <taxon>Flavobacteriia</taxon>
        <taxon>Flavobacteriales</taxon>
        <taxon>Flavobacteriaceae</taxon>
        <taxon>Capnocytophaga</taxon>
    </lineage>
</organism>
<name>A0AAX2H1F8_9FLAO</name>
<gene>
    <name evidence="2" type="ORF">AXF12_00300</name>
    <name evidence="3" type="ORF">SAMEA44541418_01713</name>
</gene>
<dbReference type="InterPro" id="IPR021457">
    <property type="entry name" value="DUF3108"/>
</dbReference>
<accession>A0AAX2H1F8</accession>
<dbReference type="EMBL" id="LT906449">
    <property type="protein sequence ID" value="SNV13360.1"/>
    <property type="molecule type" value="Genomic_DNA"/>
</dbReference>
<keyword evidence="2" id="KW-0540">Nuclease</keyword>
<sequence length="267" mass="30585">MKKTLKTITFALVALLCSPVVEAQNDNLPFKNGEWLRFKVKYGVFNASIATMQLTEEMYKGEKVFHAVGKGSTTGLARVFFRVDDIYESYFGVKDGRPRVFVRNIHEGSYTKHLKMFFNYTDNKVKIDNIENGNTTEIDFKPGLQDVISAFYALRHHPEVDNLKVGGQIALDMIFDDDEIYKFKLKFLGKEKVKTRFGTVNTLKFCPLVQDGRVFKEQESITMWITDDKNKVPVKLKASLRVGSLVAELDGFNLLKNDTNLKKIMQK</sequence>
<reference evidence="2 4" key="1">
    <citation type="submission" date="2016-02" db="EMBL/GenBank/DDBJ databases">
        <authorList>
            <person name="Holder M.E."/>
            <person name="Ajami N.J."/>
            <person name="Petrosino J.F."/>
        </authorList>
    </citation>
    <scope>NUCLEOTIDE SEQUENCE [LARGE SCALE GENOMIC DNA]</scope>
    <source>
        <strain evidence="2 4">CCUG 32990</strain>
    </source>
</reference>
<proteinExistence type="predicted"/>
<evidence type="ECO:0000313" key="3">
    <source>
        <dbReference type="EMBL" id="SNV13360.1"/>
    </source>
</evidence>
<feature type="signal peptide" evidence="1">
    <location>
        <begin position="1"/>
        <end position="23"/>
    </location>
</feature>
<dbReference type="EMBL" id="CP014227">
    <property type="protein sequence ID" value="AMD84113.1"/>
    <property type="molecule type" value="Genomic_DNA"/>
</dbReference>
<reference evidence="3 5" key="2">
    <citation type="submission" date="2017-06" db="EMBL/GenBank/DDBJ databases">
        <authorList>
            <consortium name="Pathogen Informatics"/>
        </authorList>
    </citation>
    <scope>NUCLEOTIDE SEQUENCE [LARGE SCALE GENOMIC DNA]</scope>
    <source>
        <strain evidence="3 5">NCTC12947</strain>
    </source>
</reference>
<keyword evidence="2" id="KW-0378">Hydrolase</keyword>
<dbReference type="AlphaFoldDB" id="A0AAX2H1F8"/>
<dbReference type="Proteomes" id="UP000215539">
    <property type="component" value="Chromosome 1"/>
</dbReference>